<dbReference type="RefSeq" id="WP_170095406.1">
    <property type="nucleotide sequence ID" value="NZ_WOYG01000002.1"/>
</dbReference>
<sequence length="94" mass="9734">MALSLWTLALALLVNLVLGAVLVLGVFTLMEQRILLGAIAGLVIGGIVVYAEATIGAQLFSLTFEEKRLIVVLAGIGAALGISGTMLTIEPEIN</sequence>
<dbReference type="EMBL" id="WOYG01000002">
    <property type="protein sequence ID" value="NLV11663.1"/>
    <property type="molecule type" value="Genomic_DNA"/>
</dbReference>
<reference evidence="2" key="1">
    <citation type="submission" date="2019-12" db="EMBL/GenBank/DDBJ databases">
        <title>Whole-genome sequence of Halomicrobium mukohataei pws1.</title>
        <authorList>
            <person name="Verma D.K."/>
            <person name="Gopal K."/>
            <person name="Prasad E.S."/>
        </authorList>
    </citation>
    <scope>NUCLEOTIDE SEQUENCE</scope>
    <source>
        <strain evidence="2">Pws1</strain>
    </source>
</reference>
<keyword evidence="1" id="KW-0812">Transmembrane</keyword>
<evidence type="ECO:0000256" key="1">
    <source>
        <dbReference type="SAM" id="Phobius"/>
    </source>
</evidence>
<protein>
    <submittedName>
        <fullName evidence="2">Uncharacterized protein</fullName>
    </submittedName>
</protein>
<name>A0A847U7E6_9EURY</name>
<gene>
    <name evidence="2" type="ORF">GOC74_17210</name>
</gene>
<keyword evidence="1" id="KW-0472">Membrane</keyword>
<dbReference type="GeneID" id="94362967"/>
<feature type="transmembrane region" description="Helical" evidence="1">
    <location>
        <begin position="69"/>
        <end position="89"/>
    </location>
</feature>
<evidence type="ECO:0000313" key="2">
    <source>
        <dbReference type="EMBL" id="NLV11663.1"/>
    </source>
</evidence>
<proteinExistence type="predicted"/>
<evidence type="ECO:0000313" key="3">
    <source>
        <dbReference type="Proteomes" id="UP000608662"/>
    </source>
</evidence>
<keyword evidence="1" id="KW-1133">Transmembrane helix</keyword>
<organism evidence="2 3">
    <name type="scientific">Halomicrobium mukohataei</name>
    <dbReference type="NCBI Taxonomy" id="57705"/>
    <lineage>
        <taxon>Archaea</taxon>
        <taxon>Methanobacteriati</taxon>
        <taxon>Methanobacteriota</taxon>
        <taxon>Stenosarchaea group</taxon>
        <taxon>Halobacteria</taxon>
        <taxon>Halobacteriales</taxon>
        <taxon>Haloarculaceae</taxon>
        <taxon>Halomicrobium</taxon>
    </lineage>
</organism>
<dbReference type="AlphaFoldDB" id="A0A847U7E6"/>
<accession>A0A847U7E6</accession>
<dbReference type="Proteomes" id="UP000608662">
    <property type="component" value="Unassembled WGS sequence"/>
</dbReference>
<comment type="caution">
    <text evidence="2">The sequence shown here is derived from an EMBL/GenBank/DDBJ whole genome shotgun (WGS) entry which is preliminary data.</text>
</comment>
<feature type="transmembrane region" description="Helical" evidence="1">
    <location>
        <begin position="35"/>
        <end position="57"/>
    </location>
</feature>